<gene>
    <name evidence="1" type="ORF">HJG52_11620</name>
</gene>
<proteinExistence type="predicted"/>
<evidence type="ECO:0000313" key="2">
    <source>
        <dbReference type="Proteomes" id="UP000588586"/>
    </source>
</evidence>
<evidence type="ECO:0000313" key="1">
    <source>
        <dbReference type="EMBL" id="NNM46653.1"/>
    </source>
</evidence>
<name>A0A849HJ26_9MICO</name>
<sequence length="95" mass="10241">MTPKSPVPQEVSTELERVVRRWQQLPLDRALTHVPVVRGLVEELAAHTAPAAGPVPDLGPATLMDQLRVLVFDACAAGRADDLGGRLADLRRTLA</sequence>
<dbReference type="AlphaFoldDB" id="A0A849HJ26"/>
<reference evidence="1 2" key="1">
    <citation type="submission" date="2020-04" db="EMBL/GenBank/DDBJ databases">
        <title>Knoellia sp. isolate from air conditioner.</title>
        <authorList>
            <person name="Chea S."/>
            <person name="Kim D.-U."/>
        </authorList>
    </citation>
    <scope>NUCLEOTIDE SEQUENCE [LARGE SCALE GENOMIC DNA]</scope>
    <source>
        <strain evidence="1 2">DB2414S</strain>
    </source>
</reference>
<dbReference type="RefSeq" id="WP_171243725.1">
    <property type="nucleotide sequence ID" value="NZ_JABEPQ010000002.1"/>
</dbReference>
<dbReference type="EMBL" id="JABEPQ010000002">
    <property type="protein sequence ID" value="NNM46653.1"/>
    <property type="molecule type" value="Genomic_DNA"/>
</dbReference>
<organism evidence="1 2">
    <name type="scientific">Knoellia koreensis</name>
    <dbReference type="NCBI Taxonomy" id="2730921"/>
    <lineage>
        <taxon>Bacteria</taxon>
        <taxon>Bacillati</taxon>
        <taxon>Actinomycetota</taxon>
        <taxon>Actinomycetes</taxon>
        <taxon>Micrococcales</taxon>
        <taxon>Intrasporangiaceae</taxon>
        <taxon>Knoellia</taxon>
    </lineage>
</organism>
<keyword evidence="2" id="KW-1185">Reference proteome</keyword>
<comment type="caution">
    <text evidence="1">The sequence shown here is derived from an EMBL/GenBank/DDBJ whole genome shotgun (WGS) entry which is preliminary data.</text>
</comment>
<accession>A0A849HJ26</accession>
<dbReference type="Proteomes" id="UP000588586">
    <property type="component" value="Unassembled WGS sequence"/>
</dbReference>
<protein>
    <submittedName>
        <fullName evidence="1">Uncharacterized protein</fullName>
    </submittedName>
</protein>